<dbReference type="Pfam" id="PF20009">
    <property type="entry name" value="GEVED"/>
    <property type="match status" value="1"/>
</dbReference>
<keyword evidence="1" id="KW-0472">Membrane</keyword>
<keyword evidence="5" id="KW-1185">Reference proteome</keyword>
<evidence type="ECO:0000256" key="1">
    <source>
        <dbReference type="SAM" id="Phobius"/>
    </source>
</evidence>
<name>A0A814PU28_ADIRI</name>
<organism evidence="4 5">
    <name type="scientific">Adineta ricciae</name>
    <name type="common">Rotifer</name>
    <dbReference type="NCBI Taxonomy" id="249248"/>
    <lineage>
        <taxon>Eukaryota</taxon>
        <taxon>Metazoa</taxon>
        <taxon>Spiralia</taxon>
        <taxon>Gnathifera</taxon>
        <taxon>Rotifera</taxon>
        <taxon>Eurotatoria</taxon>
        <taxon>Bdelloidea</taxon>
        <taxon>Adinetida</taxon>
        <taxon>Adinetidae</taxon>
        <taxon>Adineta</taxon>
    </lineage>
</organism>
<accession>A0A814PU28</accession>
<dbReference type="EMBL" id="CAJNOJ010000081">
    <property type="protein sequence ID" value="CAF1058487.1"/>
    <property type="molecule type" value="Genomic_DNA"/>
</dbReference>
<protein>
    <recommendedName>
        <fullName evidence="2">GEVED domain-containing protein</fullName>
    </recommendedName>
</protein>
<comment type="caution">
    <text evidence="4">The sequence shown here is derived from an EMBL/GenBank/DDBJ whole genome shotgun (WGS) entry which is preliminary data.</text>
</comment>
<evidence type="ECO:0000259" key="2">
    <source>
        <dbReference type="Pfam" id="PF20009"/>
    </source>
</evidence>
<proteinExistence type="predicted"/>
<keyword evidence="1" id="KW-0812">Transmembrane</keyword>
<dbReference type="EMBL" id="CAJNOR010001268">
    <property type="protein sequence ID" value="CAF1110612.1"/>
    <property type="molecule type" value="Genomic_DNA"/>
</dbReference>
<dbReference type="InterPro" id="IPR045474">
    <property type="entry name" value="GEVED"/>
</dbReference>
<evidence type="ECO:0000313" key="3">
    <source>
        <dbReference type="EMBL" id="CAF1058487.1"/>
    </source>
</evidence>
<reference evidence="4" key="1">
    <citation type="submission" date="2021-02" db="EMBL/GenBank/DDBJ databases">
        <authorList>
            <person name="Nowell W R."/>
        </authorList>
    </citation>
    <scope>NUCLEOTIDE SEQUENCE</scope>
</reference>
<gene>
    <name evidence="3" type="ORF">EDS130_LOCUS17789</name>
    <name evidence="4" type="ORF">XAT740_LOCUS18840</name>
</gene>
<feature type="transmembrane region" description="Helical" evidence="1">
    <location>
        <begin position="33"/>
        <end position="56"/>
    </location>
</feature>
<dbReference type="OrthoDB" id="9987654at2759"/>
<dbReference type="Proteomes" id="UP000663828">
    <property type="component" value="Unassembled WGS sequence"/>
</dbReference>
<evidence type="ECO:0000313" key="4">
    <source>
        <dbReference type="EMBL" id="CAF1110612.1"/>
    </source>
</evidence>
<evidence type="ECO:0000313" key="5">
    <source>
        <dbReference type="Proteomes" id="UP000663828"/>
    </source>
</evidence>
<feature type="domain" description="GEVED" evidence="2">
    <location>
        <begin position="331"/>
        <end position="413"/>
    </location>
</feature>
<dbReference type="Proteomes" id="UP000663852">
    <property type="component" value="Unassembled WGS sequence"/>
</dbReference>
<keyword evidence="1" id="KW-1133">Transmembrane helix</keyword>
<dbReference type="AlphaFoldDB" id="A0A814PU28"/>
<sequence>MEDMVFESMFELEEGDIIAPKRKSRRRKAWKPTWIRLGVGCLLLLGVTLAVTVGILRLVSNGTKSGGVTETKADTYEPVFQVVLTTDHVLNDNHQPFVIKNLHDIAAELTRYLHGKQIHVISGSFRNDYDSQRTNCKDALHGNVLDLYILPSYTRECVSAQDSKCKTRLVNNLRYMFRRLLTVPLAVQLNDDYANNTNVKLCDVELVDDHLNQSVARNISVGRKIIKPLAPANSSMRIEQLNRIQNYSYATPRQFPCTLSLNKIGLVQMDGDDNSNIQDDMRSYINNGQYRRAFILTVFEDSVHKLHVQMACGIYLGERSSNSPCSNSLSVHLWIDFDSNGYDDEESRMLHRSWLTGEMSTGAYDLDVYIPAIDDKTVRAGQHTMKITVMPSREYQSECGTVNYSERKDYTLNIVRKPRHIATELSPYIYMNPLCASDFGEITSVLMAGEKGTEIRDDVPRNSSMNSNQNEHNFQVILYEHTIYLLRVQLNCSSQQQTQLTGTGCNPAQDINVFIDMNDDGRYDSFEIGAPHRWPITSYLPDGVVDLQVYIPYLDSRYVTSGQHQMKIVVTPSDRYLRVCGDIDFMETRTYYVNIISKTAIIPPNIHTLTSVTHDSIVCTPQVNKIILVVMDSEHDSQIRDDPSINALLGPHDERQHHLPIMLHEGITYLLRLQFECAVHQDSNSAENNCDLPYDLSAWIDSDDNGEYEEWESATPYRWPSTSYLPKSVYDLQIVVPVVDGRKVKSGPHRMKLLATLNEQHRRKCNMHDYQELRYYAVNIIPHAPLSNKLGGPSLRLSDQVCTQSYGRIVLVLLAGERGTEIRDQTPNNTIIDGYQNRHHMAVTVYENTNYRIRIQLDCEVMSNRGPLRSDCNLALDVNVLIDQNNDRRYDKTETVTPHHWPLRNSAPLGLYDYDIRTPASANEYYRQQNERHLMRIVVKPSDEQITKCGHTDYAEFREYSLNIISRTAIHE</sequence>